<evidence type="ECO:0000256" key="1">
    <source>
        <dbReference type="SAM" id="MobiDB-lite"/>
    </source>
</evidence>
<organism evidence="3 4">
    <name type="scientific">Rhodoferax koreensis</name>
    <dbReference type="NCBI Taxonomy" id="1842727"/>
    <lineage>
        <taxon>Bacteria</taxon>
        <taxon>Pseudomonadati</taxon>
        <taxon>Pseudomonadota</taxon>
        <taxon>Betaproteobacteria</taxon>
        <taxon>Burkholderiales</taxon>
        <taxon>Comamonadaceae</taxon>
        <taxon>Rhodoferax</taxon>
    </lineage>
</organism>
<feature type="region of interest" description="Disordered" evidence="1">
    <location>
        <begin position="120"/>
        <end position="158"/>
    </location>
</feature>
<dbReference type="EMBL" id="CP019236">
    <property type="protein sequence ID" value="APW40112.1"/>
    <property type="molecule type" value="Genomic_DNA"/>
</dbReference>
<sequence length="234" mass="24549">MSLPPAQAAPLSREDTASTDAGSTADDAPDAGTASANPGTASPTNAALVAAATAIPGAKPASSPGTASLPAPAAVERDFGRSIREVSKPVLEELAHSDVADAVRALDTKGSAVDTALVDGNQAADSGDPGVRKRNWDGTGQQQARENNLQMQNAPRDQERDKARAALLLSGLINEIKPWALGAVVLYVLAQIAKFSLAARRRTVQRRAERRRYHRRTTGDPNSQHSQNSQHGRP</sequence>
<dbReference type="RefSeq" id="WP_076203409.1">
    <property type="nucleotide sequence ID" value="NZ_CP019236.1"/>
</dbReference>
<dbReference type="KEGG" id="rhy:RD110_25300"/>
<gene>
    <name evidence="3" type="ORF">RD110_25300</name>
</gene>
<proteinExistence type="predicted"/>
<dbReference type="Proteomes" id="UP000186609">
    <property type="component" value="Chromosome"/>
</dbReference>
<name>A0A1P8K268_9BURK</name>
<reference evidence="3 4" key="1">
    <citation type="submission" date="2017-01" db="EMBL/GenBank/DDBJ databases">
        <authorList>
            <person name="Mah S.A."/>
            <person name="Swanson W.J."/>
            <person name="Moy G.W."/>
            <person name="Vacquier V.D."/>
        </authorList>
    </citation>
    <scope>NUCLEOTIDE SEQUENCE [LARGE SCALE GENOMIC DNA]</scope>
    <source>
        <strain evidence="3 4">DCY110</strain>
    </source>
</reference>
<feature type="region of interest" description="Disordered" evidence="1">
    <location>
        <begin position="201"/>
        <end position="234"/>
    </location>
</feature>
<dbReference type="STRING" id="1842727.RD110_25300"/>
<feature type="region of interest" description="Disordered" evidence="1">
    <location>
        <begin position="1"/>
        <end position="43"/>
    </location>
</feature>
<accession>A0A1P8K268</accession>
<dbReference type="AlphaFoldDB" id="A0A1P8K268"/>
<feature type="compositionally biased region" description="Polar residues" evidence="1">
    <location>
        <begin position="219"/>
        <end position="234"/>
    </location>
</feature>
<evidence type="ECO:0000313" key="4">
    <source>
        <dbReference type="Proteomes" id="UP000186609"/>
    </source>
</evidence>
<keyword evidence="4" id="KW-1185">Reference proteome</keyword>
<feature type="compositionally biased region" description="Polar residues" evidence="1">
    <location>
        <begin position="138"/>
        <end position="155"/>
    </location>
</feature>
<feature type="transmembrane region" description="Helical" evidence="2">
    <location>
        <begin position="179"/>
        <end position="197"/>
    </location>
</feature>
<evidence type="ECO:0000256" key="2">
    <source>
        <dbReference type="SAM" id="Phobius"/>
    </source>
</evidence>
<keyword evidence="2" id="KW-1133">Transmembrane helix</keyword>
<evidence type="ECO:0000313" key="3">
    <source>
        <dbReference type="EMBL" id="APW40112.1"/>
    </source>
</evidence>
<feature type="compositionally biased region" description="Basic residues" evidence="1">
    <location>
        <begin position="201"/>
        <end position="216"/>
    </location>
</feature>
<feature type="compositionally biased region" description="Low complexity" evidence="1">
    <location>
        <begin position="18"/>
        <end position="43"/>
    </location>
</feature>
<keyword evidence="2" id="KW-0812">Transmembrane</keyword>
<protein>
    <submittedName>
        <fullName evidence="3">Uncharacterized protein</fullName>
    </submittedName>
</protein>
<keyword evidence="2" id="KW-0472">Membrane</keyword>